<comment type="caution">
    <text evidence="4">The sequence shown here is derived from an EMBL/GenBank/DDBJ whole genome shotgun (WGS) entry which is preliminary data.</text>
</comment>
<dbReference type="Gene3D" id="2.60.120.10">
    <property type="entry name" value="Jelly Rolls"/>
    <property type="match status" value="1"/>
</dbReference>
<dbReference type="SUPFAM" id="SSF51206">
    <property type="entry name" value="cAMP-binding domain-like"/>
    <property type="match status" value="1"/>
</dbReference>
<evidence type="ECO:0000256" key="1">
    <source>
        <dbReference type="SAM" id="Phobius"/>
    </source>
</evidence>
<feature type="transmembrane region" description="Helical" evidence="1">
    <location>
        <begin position="7"/>
        <end position="40"/>
    </location>
</feature>
<dbReference type="InterPro" id="IPR052706">
    <property type="entry name" value="Membrane-Transporter-like"/>
</dbReference>
<sequence length="386" mass="42554">MSLREWAVVWLSFLAINLVSLDVGMLIGVGVAVFNFMLSYVQVPVVNPRMGHSSELQALTENMVLTRLQGTIAHFEFRGYLFFGSVVQILEGVQKGVYVRKSAHDAADVQSSLPTHASSRNILVECLDGTPASNADASPTEFVVMDFSRVSGMDATAARGAFLILKKYCRNQGVTIVFSGVLPSIRRLLLKNEITSEGNFYATAESAIEFCEAQLSAHFASNDSSRTTDHVEPVTTLLHRLVGESNDSRPSLAGVDQFFRMIEVPAGHNFYGVAEYPNKFFFLARGRVVILKNVDGTVDPDKLLTQLKTIRPSSMFGEVAFFGQQRRHTAAAAMEPCTVYGMSREQFAAMKEQSPMLSNRVRDVVVQSMAHFIIRLTLTNPSHLAT</sequence>
<dbReference type="InterPro" id="IPR018490">
    <property type="entry name" value="cNMP-bd_dom_sf"/>
</dbReference>
<keyword evidence="1" id="KW-0472">Membrane</keyword>
<dbReference type="OrthoDB" id="91566at2759"/>
<proteinExistence type="predicted"/>
<dbReference type="EMBL" id="BSXT01002785">
    <property type="protein sequence ID" value="GMF50882.1"/>
    <property type="molecule type" value="Genomic_DNA"/>
</dbReference>
<dbReference type="CDD" id="cd07042">
    <property type="entry name" value="STAS_SulP_like_sulfate_transporter"/>
    <property type="match status" value="1"/>
</dbReference>
<feature type="domain" description="STAS" evidence="3">
    <location>
        <begin position="75"/>
        <end position="211"/>
    </location>
</feature>
<dbReference type="Proteomes" id="UP001165121">
    <property type="component" value="Unassembled WGS sequence"/>
</dbReference>
<dbReference type="PANTHER" id="PTHR43310">
    <property type="entry name" value="SULFATE TRANSPORTER YBAR-RELATED"/>
    <property type="match status" value="1"/>
</dbReference>
<evidence type="ECO:0000313" key="5">
    <source>
        <dbReference type="Proteomes" id="UP001165121"/>
    </source>
</evidence>
<keyword evidence="5" id="KW-1185">Reference proteome</keyword>
<dbReference type="InterPro" id="IPR000595">
    <property type="entry name" value="cNMP-bd_dom"/>
</dbReference>
<evidence type="ECO:0000259" key="2">
    <source>
        <dbReference type="PROSITE" id="PS50042"/>
    </source>
</evidence>
<protein>
    <submittedName>
        <fullName evidence="4">Unnamed protein product</fullName>
    </submittedName>
</protein>
<dbReference type="InterPro" id="IPR036513">
    <property type="entry name" value="STAS_dom_sf"/>
</dbReference>
<evidence type="ECO:0000259" key="3">
    <source>
        <dbReference type="PROSITE" id="PS50801"/>
    </source>
</evidence>
<reference evidence="4" key="1">
    <citation type="submission" date="2023-04" db="EMBL/GenBank/DDBJ databases">
        <title>Phytophthora fragariaefolia NBRC 109709.</title>
        <authorList>
            <person name="Ichikawa N."/>
            <person name="Sato H."/>
            <person name="Tonouchi N."/>
        </authorList>
    </citation>
    <scope>NUCLEOTIDE SEQUENCE</scope>
    <source>
        <strain evidence="4">NBRC 109709</strain>
    </source>
</reference>
<dbReference type="AlphaFoldDB" id="A0A9W7D0K1"/>
<dbReference type="PANTHER" id="PTHR43310:SF2">
    <property type="entry name" value="SLC26A_SULP TRANSPORTER DOMAIN-CONTAINING PROTEIN"/>
    <property type="match status" value="1"/>
</dbReference>
<dbReference type="InterPro" id="IPR002645">
    <property type="entry name" value="STAS_dom"/>
</dbReference>
<dbReference type="Pfam" id="PF00027">
    <property type="entry name" value="cNMP_binding"/>
    <property type="match status" value="1"/>
</dbReference>
<organism evidence="4 5">
    <name type="scientific">Phytophthora fragariaefolia</name>
    <dbReference type="NCBI Taxonomy" id="1490495"/>
    <lineage>
        <taxon>Eukaryota</taxon>
        <taxon>Sar</taxon>
        <taxon>Stramenopiles</taxon>
        <taxon>Oomycota</taxon>
        <taxon>Peronosporomycetes</taxon>
        <taxon>Peronosporales</taxon>
        <taxon>Peronosporaceae</taxon>
        <taxon>Phytophthora</taxon>
    </lineage>
</organism>
<keyword evidence="1" id="KW-1133">Transmembrane helix</keyword>
<feature type="domain" description="Cyclic nucleotide-binding" evidence="2">
    <location>
        <begin position="264"/>
        <end position="347"/>
    </location>
</feature>
<dbReference type="PROSITE" id="PS50042">
    <property type="entry name" value="CNMP_BINDING_3"/>
    <property type="match status" value="1"/>
</dbReference>
<dbReference type="PROSITE" id="PS50801">
    <property type="entry name" value="STAS"/>
    <property type="match status" value="1"/>
</dbReference>
<dbReference type="InterPro" id="IPR014710">
    <property type="entry name" value="RmlC-like_jellyroll"/>
</dbReference>
<accession>A0A9W7D0K1</accession>
<evidence type="ECO:0000313" key="4">
    <source>
        <dbReference type="EMBL" id="GMF50882.1"/>
    </source>
</evidence>
<keyword evidence="1" id="KW-0812">Transmembrane</keyword>
<dbReference type="CDD" id="cd00038">
    <property type="entry name" value="CAP_ED"/>
    <property type="match status" value="1"/>
</dbReference>
<name>A0A9W7D0K1_9STRA</name>
<dbReference type="Pfam" id="PF01740">
    <property type="entry name" value="STAS"/>
    <property type="match status" value="1"/>
</dbReference>
<dbReference type="SUPFAM" id="SSF52091">
    <property type="entry name" value="SpoIIaa-like"/>
    <property type="match status" value="1"/>
</dbReference>
<dbReference type="Gene3D" id="3.30.750.24">
    <property type="entry name" value="STAS domain"/>
    <property type="match status" value="1"/>
</dbReference>
<gene>
    <name evidence="4" type="ORF">Pfra01_002040200</name>
</gene>